<accession>A0A1H7RBP2</accession>
<reference evidence="2" key="1">
    <citation type="submission" date="2016-10" db="EMBL/GenBank/DDBJ databases">
        <authorList>
            <person name="Varghese N."/>
            <person name="Submissions S."/>
        </authorList>
    </citation>
    <scope>NUCLEOTIDE SEQUENCE [LARGE SCALE GENOMIC DNA]</scope>
    <source>
        <strain evidence="2">DSM 44675</strain>
    </source>
</reference>
<gene>
    <name evidence="1" type="ORF">SAMN05444583_11128</name>
</gene>
<proteinExistence type="predicted"/>
<dbReference type="Proteomes" id="UP000198677">
    <property type="component" value="Unassembled WGS sequence"/>
</dbReference>
<dbReference type="EMBL" id="FOAW01000011">
    <property type="protein sequence ID" value="SEL57539.1"/>
    <property type="molecule type" value="Genomic_DNA"/>
</dbReference>
<dbReference type="RefSeq" id="WP_281252173.1">
    <property type="nucleotide sequence ID" value="NZ_FOAW01000011.1"/>
</dbReference>
<organism evidence="1 2">
    <name type="scientific">Rhodococcus maanshanensis</name>
    <dbReference type="NCBI Taxonomy" id="183556"/>
    <lineage>
        <taxon>Bacteria</taxon>
        <taxon>Bacillati</taxon>
        <taxon>Actinomycetota</taxon>
        <taxon>Actinomycetes</taxon>
        <taxon>Mycobacteriales</taxon>
        <taxon>Nocardiaceae</taxon>
        <taxon>Rhodococcus</taxon>
    </lineage>
</organism>
<evidence type="ECO:0000313" key="1">
    <source>
        <dbReference type="EMBL" id="SEL57539.1"/>
    </source>
</evidence>
<keyword evidence="2" id="KW-1185">Reference proteome</keyword>
<sequence>MPGIRAGGQKESYMEALLPVLMDSFGYVVKIATNIGGANLS</sequence>
<dbReference type="AlphaFoldDB" id="A0A1H7RBP2"/>
<evidence type="ECO:0000313" key="2">
    <source>
        <dbReference type="Proteomes" id="UP000198677"/>
    </source>
</evidence>
<protein>
    <submittedName>
        <fullName evidence="1">Uncharacterized protein</fullName>
    </submittedName>
</protein>
<name>A0A1H7RBP2_9NOCA</name>